<keyword evidence="1" id="KW-0812">Transmembrane</keyword>
<feature type="domain" description="Death" evidence="2">
    <location>
        <begin position="273"/>
        <end position="359"/>
    </location>
</feature>
<dbReference type="GO" id="GO:0007165">
    <property type="term" value="P:signal transduction"/>
    <property type="evidence" value="ECO:0007669"/>
    <property type="project" value="InterPro"/>
</dbReference>
<dbReference type="AlphaFoldDB" id="A0AAD9PA14"/>
<evidence type="ECO:0000259" key="2">
    <source>
        <dbReference type="PROSITE" id="PS50017"/>
    </source>
</evidence>
<dbReference type="SUPFAM" id="SSF47986">
    <property type="entry name" value="DEATH domain"/>
    <property type="match status" value="1"/>
</dbReference>
<evidence type="ECO:0000313" key="4">
    <source>
        <dbReference type="Proteomes" id="UP001209878"/>
    </source>
</evidence>
<keyword evidence="1" id="KW-1133">Transmembrane helix</keyword>
<dbReference type="SMART" id="SM00005">
    <property type="entry name" value="DEATH"/>
    <property type="match status" value="1"/>
</dbReference>
<dbReference type="Proteomes" id="UP001209878">
    <property type="component" value="Unassembled WGS sequence"/>
</dbReference>
<organism evidence="3 4">
    <name type="scientific">Ridgeia piscesae</name>
    <name type="common">Tubeworm</name>
    <dbReference type="NCBI Taxonomy" id="27915"/>
    <lineage>
        <taxon>Eukaryota</taxon>
        <taxon>Metazoa</taxon>
        <taxon>Spiralia</taxon>
        <taxon>Lophotrochozoa</taxon>
        <taxon>Annelida</taxon>
        <taxon>Polychaeta</taxon>
        <taxon>Sedentaria</taxon>
        <taxon>Canalipalpata</taxon>
        <taxon>Sabellida</taxon>
        <taxon>Siboglinidae</taxon>
        <taxon>Ridgeia</taxon>
    </lineage>
</organism>
<evidence type="ECO:0000256" key="1">
    <source>
        <dbReference type="SAM" id="Phobius"/>
    </source>
</evidence>
<proteinExistence type="predicted"/>
<dbReference type="PROSITE" id="PS50017">
    <property type="entry name" value="DEATH_DOMAIN"/>
    <property type="match status" value="1"/>
</dbReference>
<reference evidence="3" key="1">
    <citation type="journal article" date="2023" name="Mol. Biol. Evol.">
        <title>Third-Generation Sequencing Reveals the Adaptive Role of the Epigenome in Three Deep-Sea Polychaetes.</title>
        <authorList>
            <person name="Perez M."/>
            <person name="Aroh O."/>
            <person name="Sun Y."/>
            <person name="Lan Y."/>
            <person name="Juniper S.K."/>
            <person name="Young C.R."/>
            <person name="Angers B."/>
            <person name="Qian P.Y."/>
        </authorList>
    </citation>
    <scope>NUCLEOTIDE SEQUENCE</scope>
    <source>
        <strain evidence="3">R07B-5</strain>
    </source>
</reference>
<dbReference type="InterPro" id="IPR000488">
    <property type="entry name" value="Death_dom"/>
</dbReference>
<sequence length="373" mass="40792">MGDNNSVNWATVGAAWALCTLTTLVILLGLFGARVFKRVGKKRLRDPLRDGSTVAESQIVVRGEKNRASSASRQALLNTSRQNSTTDTGQAMAMVCSRRSSDFISQWCTEHGLSEHTAIVLRGEGFLTRPTVDSLTPDIIPSLGLRNKGQECLLRKIIAQLNPSTDVVPPSASGPVRLASVLERPRSYHLSSSEEAIPGSAEPLKSPAAAPLLEKSRSAERLDESSQLVIGCPLRKKSSPSDVTKTNAGVFVFEDSLRGQVGRNPKGFNGLLSDKGLYDIAQMVGHEWLHLATMLEIPRPVQEKIRMDYSSSTEQQIVAMLRRWRDTAGGSKEEIKGTLHMALMKVKRKDIADELMKEQVHGSQEGFAYSSII</sequence>
<name>A0AAD9PA14_RIDPI</name>
<evidence type="ECO:0000313" key="3">
    <source>
        <dbReference type="EMBL" id="KAK2190981.1"/>
    </source>
</evidence>
<accession>A0AAD9PA14</accession>
<dbReference type="Pfam" id="PF00531">
    <property type="entry name" value="Death"/>
    <property type="match status" value="1"/>
</dbReference>
<dbReference type="CDD" id="cd01670">
    <property type="entry name" value="Death"/>
    <property type="match status" value="1"/>
</dbReference>
<dbReference type="InterPro" id="IPR011029">
    <property type="entry name" value="DEATH-like_dom_sf"/>
</dbReference>
<dbReference type="EMBL" id="JAODUO010000063">
    <property type="protein sequence ID" value="KAK2190981.1"/>
    <property type="molecule type" value="Genomic_DNA"/>
</dbReference>
<feature type="transmembrane region" description="Helical" evidence="1">
    <location>
        <begin position="12"/>
        <end position="36"/>
    </location>
</feature>
<keyword evidence="1" id="KW-0472">Membrane</keyword>
<protein>
    <recommendedName>
        <fullName evidence="2">Death domain-containing protein</fullName>
    </recommendedName>
</protein>
<comment type="caution">
    <text evidence="3">The sequence shown here is derived from an EMBL/GenBank/DDBJ whole genome shotgun (WGS) entry which is preliminary data.</text>
</comment>
<dbReference type="Gene3D" id="1.10.533.10">
    <property type="entry name" value="Death Domain, Fas"/>
    <property type="match status" value="1"/>
</dbReference>
<gene>
    <name evidence="3" type="ORF">NP493_63g01025</name>
</gene>
<keyword evidence="4" id="KW-1185">Reference proteome</keyword>